<proteinExistence type="predicted"/>
<organism evidence="2 3">
    <name type="scientific">Comamonas kerstersii</name>
    <dbReference type="NCBI Taxonomy" id="225992"/>
    <lineage>
        <taxon>Bacteria</taxon>
        <taxon>Pseudomonadati</taxon>
        <taxon>Pseudomonadota</taxon>
        <taxon>Betaproteobacteria</taxon>
        <taxon>Burkholderiales</taxon>
        <taxon>Comamonadaceae</taxon>
        <taxon>Comamonas</taxon>
    </lineage>
</organism>
<gene>
    <name evidence="2" type="ORF">B5M06_13260</name>
</gene>
<feature type="domain" description="Bacteriophage Mu GpT" evidence="1">
    <location>
        <begin position="8"/>
        <end position="304"/>
    </location>
</feature>
<dbReference type="Proteomes" id="UP000242792">
    <property type="component" value="Chromosome"/>
</dbReference>
<dbReference type="InterPro" id="IPR018774">
    <property type="entry name" value="Phage_Mu_GpT"/>
</dbReference>
<reference evidence="2 3" key="1">
    <citation type="submission" date="2017-03" db="EMBL/GenBank/DDBJ databases">
        <title>Rapid Whole Genome Sequencing of Comamonas kerstersii Causing Continuous ambulatory Peritoneal Dialysis-Associated Peritonitis.</title>
        <authorList>
            <person name="Zheng B."/>
        </authorList>
    </citation>
    <scope>NUCLEOTIDE SEQUENCE [LARGE SCALE GENOMIC DNA]</scope>
    <source>
        <strain evidence="2 3">8943</strain>
    </source>
</reference>
<dbReference type="RefSeq" id="WP_054065230.1">
    <property type="nucleotide sequence ID" value="NZ_CP020121.1"/>
</dbReference>
<dbReference type="EMBL" id="CP020121">
    <property type="protein sequence ID" value="AQZ99076.1"/>
    <property type="molecule type" value="Genomic_DNA"/>
</dbReference>
<dbReference type="Pfam" id="PF10124">
    <property type="entry name" value="Mu-like_gpT"/>
    <property type="match status" value="1"/>
</dbReference>
<dbReference type="GeneID" id="83040288"/>
<dbReference type="OrthoDB" id="9804833at2"/>
<dbReference type="KEGG" id="cke:B5M06_13260"/>
<sequence>MQLTPSSLKTLFTGFKTAFQGGLNEAQSIYQKLATVVPSSTGTEEYGWLGQVPGMREWIGERVIHGLEAHGYSIKNKPFELTVGVPRTAIEDDTYGVYTPLMGELGRAAAAHPDQLIFGLLSSGTAEKCYDGKPFFAANHPVKNASGKVEAVSNVDAGGNGPWWYVLDTSRSIKPLIFQNRKNPHFVAMTAETDPNVFTKAEFQYGVDARRNVGFGFWQMAYASNKPLNSDNLWAAINAIEGLKGDMGRPLALKATTLVVPTALQRQANKLMTAELVPVTVGNEVTTETNDLKDRLEVVVSGWL</sequence>
<evidence type="ECO:0000313" key="3">
    <source>
        <dbReference type="Proteomes" id="UP000242792"/>
    </source>
</evidence>
<dbReference type="AlphaFoldDB" id="A0A1V0BGM1"/>
<evidence type="ECO:0000259" key="1">
    <source>
        <dbReference type="Pfam" id="PF10124"/>
    </source>
</evidence>
<name>A0A1V0BGM1_9BURK</name>
<protein>
    <recommendedName>
        <fullName evidence="1">Bacteriophage Mu GpT domain-containing protein</fullName>
    </recommendedName>
</protein>
<accession>A0A1V0BGM1</accession>
<evidence type="ECO:0000313" key="2">
    <source>
        <dbReference type="EMBL" id="AQZ99076.1"/>
    </source>
</evidence>